<accession>A0A1N7E5U4</accession>
<dbReference type="RefSeq" id="WP_076554814.1">
    <property type="nucleotide sequence ID" value="NZ_FTNU01000003.1"/>
</dbReference>
<dbReference type="InterPro" id="IPR042242">
    <property type="entry name" value="RecO_C"/>
</dbReference>
<dbReference type="Gene3D" id="1.20.1440.120">
    <property type="entry name" value="Recombination protein O, C-terminal domain"/>
    <property type="match status" value="1"/>
</dbReference>
<gene>
    <name evidence="1" type="ORF">SAMN02745664_103108</name>
</gene>
<protein>
    <submittedName>
        <fullName evidence="1">DNA replication and repair protein RecO</fullName>
    </submittedName>
</protein>
<dbReference type="Proteomes" id="UP000187495">
    <property type="component" value="Unassembled WGS sequence"/>
</dbReference>
<proteinExistence type="predicted"/>
<organism evidence="1 2">
    <name type="scientific">Moraxella cuniculi DSM 21768</name>
    <dbReference type="NCBI Taxonomy" id="1122245"/>
    <lineage>
        <taxon>Bacteria</taxon>
        <taxon>Pseudomonadati</taxon>
        <taxon>Pseudomonadota</taxon>
        <taxon>Gammaproteobacteria</taxon>
        <taxon>Moraxellales</taxon>
        <taxon>Moraxellaceae</taxon>
        <taxon>Moraxella</taxon>
    </lineage>
</organism>
<sequence>MKQSLLNGYILHAKAYQEKRAIYRFFSYEHGVVHGVGVRAMPLFVPICLMATGTRTLKSFGQLTLGFAASFDAITAPSFTKIPKGRVQYALLYLNEVLYKLLAIENPCPALWQAYHNTAVKLYALDAMGLPVAEELQAMRVYLRGFERVLFAELGVAIDFINDYLAEPICAEQWYRFVPQMGFVPDKVSVLEGVRQNAKISRARFAGKEIIQMADSLSDETSVAYLDQFSQIQKQLVDFLLDYQPLHSRTLWQQSIRYLAEK</sequence>
<reference evidence="2" key="1">
    <citation type="submission" date="2017-01" db="EMBL/GenBank/DDBJ databases">
        <authorList>
            <person name="Varghese N."/>
            <person name="Submissions S."/>
        </authorList>
    </citation>
    <scope>NUCLEOTIDE SEQUENCE [LARGE SCALE GENOMIC DNA]</scope>
    <source>
        <strain evidence="2">DSM 21768</strain>
    </source>
</reference>
<evidence type="ECO:0000313" key="2">
    <source>
        <dbReference type="Proteomes" id="UP000187495"/>
    </source>
</evidence>
<dbReference type="EMBL" id="FTNU01000003">
    <property type="protein sequence ID" value="SIR83451.1"/>
    <property type="molecule type" value="Genomic_DNA"/>
</dbReference>
<keyword evidence="2" id="KW-1185">Reference proteome</keyword>
<name>A0A1N7E5U4_9GAMM</name>
<evidence type="ECO:0000313" key="1">
    <source>
        <dbReference type="EMBL" id="SIR83451.1"/>
    </source>
</evidence>
<dbReference type="STRING" id="34061.B0189_04665"/>
<dbReference type="AlphaFoldDB" id="A0A1N7E5U4"/>